<evidence type="ECO:0000313" key="2">
    <source>
        <dbReference type="Proteomes" id="UP000016649"/>
    </source>
</evidence>
<reference evidence="1 2" key="1">
    <citation type="submission" date="2013-08" db="EMBL/GenBank/DDBJ databases">
        <authorList>
            <person name="Weinstock G."/>
            <person name="Sodergren E."/>
            <person name="Wylie T."/>
            <person name="Fulton L."/>
            <person name="Fulton R."/>
            <person name="Fronick C."/>
            <person name="O'Laughlin M."/>
            <person name="Godfrey J."/>
            <person name="Miner T."/>
            <person name="Herter B."/>
            <person name="Appelbaum E."/>
            <person name="Cordes M."/>
            <person name="Lek S."/>
            <person name="Wollam A."/>
            <person name="Pepin K.H."/>
            <person name="Palsikar V.B."/>
            <person name="Mitreva M."/>
            <person name="Wilson R.K."/>
        </authorList>
    </citation>
    <scope>NUCLEOTIDE SEQUENCE [LARGE SCALE GENOMIC DNA]</scope>
    <source>
        <strain evidence="1 2">ATCC 700332</strain>
    </source>
</reference>
<proteinExistence type="predicted"/>
<keyword evidence="2" id="KW-1185">Reference proteome</keyword>
<sequence>MRVLILHFLSVRNEKHAGVLKKLEQAAAAAGHQVTVCGEKDSVNLHTAMYEYIAVVTAPSGFIGAKLPEKLPEILSTHGSVSGKKGCALVVKSGLFSGKMCRLTMHAMEKEGMVVDYFDIIESADHAAFVGKKIG</sequence>
<organism evidence="1 2">
    <name type="scientific">Treponema lecithinolyticum ATCC 700332</name>
    <dbReference type="NCBI Taxonomy" id="1321815"/>
    <lineage>
        <taxon>Bacteria</taxon>
        <taxon>Pseudomonadati</taxon>
        <taxon>Spirochaetota</taxon>
        <taxon>Spirochaetia</taxon>
        <taxon>Spirochaetales</taxon>
        <taxon>Treponemataceae</taxon>
        <taxon>Treponema</taxon>
    </lineage>
</organism>
<evidence type="ECO:0008006" key="3">
    <source>
        <dbReference type="Google" id="ProtNLM"/>
    </source>
</evidence>
<dbReference type="Proteomes" id="UP000016649">
    <property type="component" value="Unassembled WGS sequence"/>
</dbReference>
<protein>
    <recommendedName>
        <fullName evidence="3">Flavodoxin-like domain-containing protein</fullName>
    </recommendedName>
</protein>
<name>A0ABN0NYK4_TRELE</name>
<evidence type="ECO:0000313" key="1">
    <source>
        <dbReference type="EMBL" id="ERJ92646.1"/>
    </source>
</evidence>
<gene>
    <name evidence="1" type="ORF">HMPREF9193_01404</name>
</gene>
<comment type="caution">
    <text evidence="1">The sequence shown here is derived from an EMBL/GenBank/DDBJ whole genome shotgun (WGS) entry which is preliminary data.</text>
</comment>
<accession>A0ABN0NYK4</accession>
<dbReference type="RefSeq" id="WP_021687609.1">
    <property type="nucleotide sequence ID" value="NZ_KI260567.1"/>
</dbReference>
<dbReference type="EMBL" id="AWVH01000033">
    <property type="protein sequence ID" value="ERJ92646.1"/>
    <property type="molecule type" value="Genomic_DNA"/>
</dbReference>